<proteinExistence type="predicted"/>
<dbReference type="AlphaFoldDB" id="A0A8J3A9Z9"/>
<dbReference type="PROSITE" id="PS51186">
    <property type="entry name" value="GNAT"/>
    <property type="match status" value="1"/>
</dbReference>
<dbReference type="Proteomes" id="UP000650511">
    <property type="component" value="Unassembled WGS sequence"/>
</dbReference>
<dbReference type="PANTHER" id="PTHR43877">
    <property type="entry name" value="AMINOALKYLPHOSPHONATE N-ACETYLTRANSFERASE-RELATED-RELATED"/>
    <property type="match status" value="1"/>
</dbReference>
<dbReference type="InterPro" id="IPR016181">
    <property type="entry name" value="Acyl_CoA_acyltransferase"/>
</dbReference>
<organism evidence="4 5">
    <name type="scientific">Egicoccus halophilus</name>
    <dbReference type="NCBI Taxonomy" id="1670830"/>
    <lineage>
        <taxon>Bacteria</taxon>
        <taxon>Bacillati</taxon>
        <taxon>Actinomycetota</taxon>
        <taxon>Nitriliruptoria</taxon>
        <taxon>Egicoccales</taxon>
        <taxon>Egicoccaceae</taxon>
        <taxon>Egicoccus</taxon>
    </lineage>
</organism>
<accession>A0A8J3A9Z9</accession>
<reference evidence="4" key="1">
    <citation type="journal article" date="2014" name="Int. J. Syst. Evol. Microbiol.">
        <title>Complete genome sequence of Corynebacterium casei LMG S-19264T (=DSM 44701T), isolated from a smear-ripened cheese.</title>
        <authorList>
            <consortium name="US DOE Joint Genome Institute (JGI-PGF)"/>
            <person name="Walter F."/>
            <person name="Albersmeier A."/>
            <person name="Kalinowski J."/>
            <person name="Ruckert C."/>
        </authorList>
    </citation>
    <scope>NUCLEOTIDE SEQUENCE</scope>
    <source>
        <strain evidence="4">CGMCC 1.14988</strain>
    </source>
</reference>
<evidence type="ECO:0000256" key="1">
    <source>
        <dbReference type="ARBA" id="ARBA00022679"/>
    </source>
</evidence>
<name>A0A8J3A9Z9_9ACTN</name>
<dbReference type="InterPro" id="IPR006464">
    <property type="entry name" value="AcTrfase_RimI/Ard1"/>
</dbReference>
<sequence length="180" mass="20020">MTDAELRVATDTDAELRVATDTEFELRVATDTEFELRVATDTDVDAIRRLEGLSPSTRRLLRKDLARDDRRCLVASTRPGRVVGYAAALVALDEAHVLDLVVDPAARRRGVGRRLLEALLEAVAPQAPDGVTLEVRRSNAAALALYRQRGFVIEGQRPGYYPDGEDALLLWRRPRPDTED</sequence>
<protein>
    <submittedName>
        <fullName evidence="4">Ribosomal-protein-alanine acetyltransferase</fullName>
    </submittedName>
</protein>
<dbReference type="SUPFAM" id="SSF55729">
    <property type="entry name" value="Acyl-CoA N-acyltransferases (Nat)"/>
    <property type="match status" value="1"/>
</dbReference>
<keyword evidence="5" id="KW-1185">Reference proteome</keyword>
<dbReference type="Gene3D" id="3.40.630.30">
    <property type="match status" value="1"/>
</dbReference>
<comment type="caution">
    <text evidence="4">The sequence shown here is derived from an EMBL/GenBank/DDBJ whole genome shotgun (WGS) entry which is preliminary data.</text>
</comment>
<gene>
    <name evidence="4" type="primary">rimI</name>
    <name evidence="4" type="ORF">GCM10011354_16460</name>
</gene>
<evidence type="ECO:0000313" key="4">
    <source>
        <dbReference type="EMBL" id="GGI05909.1"/>
    </source>
</evidence>
<dbReference type="InterPro" id="IPR050832">
    <property type="entry name" value="Bact_Acetyltransf"/>
</dbReference>
<evidence type="ECO:0000256" key="2">
    <source>
        <dbReference type="ARBA" id="ARBA00023315"/>
    </source>
</evidence>
<dbReference type="PANTHER" id="PTHR43877:SF2">
    <property type="entry name" value="AMINOALKYLPHOSPHONATE N-ACETYLTRANSFERASE-RELATED"/>
    <property type="match status" value="1"/>
</dbReference>
<dbReference type="NCBIfam" id="TIGR01575">
    <property type="entry name" value="rimI"/>
    <property type="match status" value="1"/>
</dbReference>
<evidence type="ECO:0000313" key="5">
    <source>
        <dbReference type="Proteomes" id="UP000650511"/>
    </source>
</evidence>
<keyword evidence="1" id="KW-0808">Transferase</keyword>
<dbReference type="InterPro" id="IPR000182">
    <property type="entry name" value="GNAT_dom"/>
</dbReference>
<feature type="domain" description="N-acetyltransferase" evidence="3">
    <location>
        <begin position="34"/>
        <end position="176"/>
    </location>
</feature>
<reference evidence="4" key="2">
    <citation type="submission" date="2020-09" db="EMBL/GenBank/DDBJ databases">
        <authorList>
            <person name="Sun Q."/>
            <person name="Zhou Y."/>
        </authorList>
    </citation>
    <scope>NUCLEOTIDE SEQUENCE</scope>
    <source>
        <strain evidence="4">CGMCC 1.14988</strain>
    </source>
</reference>
<evidence type="ECO:0000259" key="3">
    <source>
        <dbReference type="PROSITE" id="PS51186"/>
    </source>
</evidence>
<dbReference type="RefSeq" id="WP_165403813.1">
    <property type="nucleotide sequence ID" value="NZ_BMHA01000005.1"/>
</dbReference>
<keyword evidence="2" id="KW-0012">Acyltransferase</keyword>
<dbReference type="EMBL" id="BMHA01000005">
    <property type="protein sequence ID" value="GGI05909.1"/>
    <property type="molecule type" value="Genomic_DNA"/>
</dbReference>
<dbReference type="GO" id="GO:0008080">
    <property type="term" value="F:N-acetyltransferase activity"/>
    <property type="evidence" value="ECO:0007669"/>
    <property type="project" value="InterPro"/>
</dbReference>
<dbReference type="Pfam" id="PF00583">
    <property type="entry name" value="Acetyltransf_1"/>
    <property type="match status" value="1"/>
</dbReference>